<proteinExistence type="predicted"/>
<dbReference type="Proteomes" id="UP000297245">
    <property type="component" value="Unassembled WGS sequence"/>
</dbReference>
<evidence type="ECO:0000313" key="2">
    <source>
        <dbReference type="EMBL" id="THU75318.1"/>
    </source>
</evidence>
<feature type="compositionally biased region" description="Pro residues" evidence="1">
    <location>
        <begin position="15"/>
        <end position="30"/>
    </location>
</feature>
<reference evidence="2 3" key="1">
    <citation type="journal article" date="2019" name="Nat. Ecol. Evol.">
        <title>Megaphylogeny resolves global patterns of mushroom evolution.</title>
        <authorList>
            <person name="Varga T."/>
            <person name="Krizsan K."/>
            <person name="Foldi C."/>
            <person name="Dima B."/>
            <person name="Sanchez-Garcia M."/>
            <person name="Sanchez-Ramirez S."/>
            <person name="Szollosi G.J."/>
            <person name="Szarkandi J.G."/>
            <person name="Papp V."/>
            <person name="Albert L."/>
            <person name="Andreopoulos W."/>
            <person name="Angelini C."/>
            <person name="Antonin V."/>
            <person name="Barry K.W."/>
            <person name="Bougher N.L."/>
            <person name="Buchanan P."/>
            <person name="Buyck B."/>
            <person name="Bense V."/>
            <person name="Catcheside P."/>
            <person name="Chovatia M."/>
            <person name="Cooper J."/>
            <person name="Damon W."/>
            <person name="Desjardin D."/>
            <person name="Finy P."/>
            <person name="Geml J."/>
            <person name="Haridas S."/>
            <person name="Hughes K."/>
            <person name="Justo A."/>
            <person name="Karasinski D."/>
            <person name="Kautmanova I."/>
            <person name="Kiss B."/>
            <person name="Kocsube S."/>
            <person name="Kotiranta H."/>
            <person name="LaButti K.M."/>
            <person name="Lechner B.E."/>
            <person name="Liimatainen K."/>
            <person name="Lipzen A."/>
            <person name="Lukacs Z."/>
            <person name="Mihaltcheva S."/>
            <person name="Morgado L.N."/>
            <person name="Niskanen T."/>
            <person name="Noordeloos M.E."/>
            <person name="Ohm R.A."/>
            <person name="Ortiz-Santana B."/>
            <person name="Ovrebo C."/>
            <person name="Racz N."/>
            <person name="Riley R."/>
            <person name="Savchenko A."/>
            <person name="Shiryaev A."/>
            <person name="Soop K."/>
            <person name="Spirin V."/>
            <person name="Szebenyi C."/>
            <person name="Tomsovsky M."/>
            <person name="Tulloss R.E."/>
            <person name="Uehling J."/>
            <person name="Grigoriev I.V."/>
            <person name="Vagvolgyi C."/>
            <person name="Papp T."/>
            <person name="Martin F.M."/>
            <person name="Miettinen O."/>
            <person name="Hibbett D.S."/>
            <person name="Nagy L.G."/>
        </authorList>
    </citation>
    <scope>NUCLEOTIDE SEQUENCE [LARGE SCALE GENOMIC DNA]</scope>
    <source>
        <strain evidence="2 3">CBS 962.96</strain>
    </source>
</reference>
<sequence>MPKSTFTLNKYTPSTSPPPNPSPNPSPNPALTPALQVSPSQFRSQPNSNFPTPPFHIVPSKRPGSPLEHSPTKMPKLRVPIRLRLSHHVAHRSSAYPTLPVPGSRGPFPISSFSTAKFSNSTSSSSLPRLPPELTDIIIDSIDPNDLETLRCCTLRNLSTLKRFYAHDSDPRLSRRP</sequence>
<dbReference type="EMBL" id="ML182377">
    <property type="protein sequence ID" value="THU75318.1"/>
    <property type="molecule type" value="Genomic_DNA"/>
</dbReference>
<accession>A0A4S8KJP5</accession>
<feature type="compositionally biased region" description="Polar residues" evidence="1">
    <location>
        <begin position="1"/>
        <end position="11"/>
    </location>
</feature>
<evidence type="ECO:0000256" key="1">
    <source>
        <dbReference type="SAM" id="MobiDB-lite"/>
    </source>
</evidence>
<organism evidence="2 3">
    <name type="scientific">Dendrothele bispora (strain CBS 962.96)</name>
    <dbReference type="NCBI Taxonomy" id="1314807"/>
    <lineage>
        <taxon>Eukaryota</taxon>
        <taxon>Fungi</taxon>
        <taxon>Dikarya</taxon>
        <taxon>Basidiomycota</taxon>
        <taxon>Agaricomycotina</taxon>
        <taxon>Agaricomycetes</taxon>
        <taxon>Agaricomycetidae</taxon>
        <taxon>Agaricales</taxon>
        <taxon>Agaricales incertae sedis</taxon>
        <taxon>Dendrothele</taxon>
    </lineage>
</organism>
<feature type="compositionally biased region" description="Polar residues" evidence="1">
    <location>
        <begin position="37"/>
        <end position="50"/>
    </location>
</feature>
<evidence type="ECO:0000313" key="3">
    <source>
        <dbReference type="Proteomes" id="UP000297245"/>
    </source>
</evidence>
<name>A0A4S8KJP5_DENBC</name>
<gene>
    <name evidence="2" type="ORF">K435DRAFT_881075</name>
</gene>
<protein>
    <recommendedName>
        <fullName evidence="4">F-box domain-containing protein</fullName>
    </recommendedName>
</protein>
<feature type="region of interest" description="Disordered" evidence="1">
    <location>
        <begin position="1"/>
        <end position="75"/>
    </location>
</feature>
<evidence type="ECO:0008006" key="4">
    <source>
        <dbReference type="Google" id="ProtNLM"/>
    </source>
</evidence>
<keyword evidence="3" id="KW-1185">Reference proteome</keyword>
<dbReference type="AlphaFoldDB" id="A0A4S8KJP5"/>